<name>A0A3M9MQ81_9BACT</name>
<dbReference type="EMBL" id="RJJE01000017">
    <property type="protein sequence ID" value="RNI27669.1"/>
    <property type="molecule type" value="Genomic_DNA"/>
</dbReference>
<reference evidence="2 3" key="1">
    <citation type="submission" date="2018-11" db="EMBL/GenBank/DDBJ databases">
        <title>Rufibacter latericius sp. nov., isolated from water in Baiyang Lake.</title>
        <authorList>
            <person name="Yang Y."/>
        </authorList>
    </citation>
    <scope>NUCLEOTIDE SEQUENCE [LARGE SCALE GENOMIC DNA]</scope>
    <source>
        <strain evidence="2 3">MCC P1</strain>
    </source>
</reference>
<organism evidence="2 3">
    <name type="scientific">Rufibacter immobilis</name>
    <dbReference type="NCBI Taxonomy" id="1348778"/>
    <lineage>
        <taxon>Bacteria</taxon>
        <taxon>Pseudomonadati</taxon>
        <taxon>Bacteroidota</taxon>
        <taxon>Cytophagia</taxon>
        <taxon>Cytophagales</taxon>
        <taxon>Hymenobacteraceae</taxon>
        <taxon>Rufibacter</taxon>
    </lineage>
</organism>
<dbReference type="Proteomes" id="UP000271010">
    <property type="component" value="Unassembled WGS sequence"/>
</dbReference>
<evidence type="ECO:0000256" key="1">
    <source>
        <dbReference type="SAM" id="Phobius"/>
    </source>
</evidence>
<keyword evidence="3" id="KW-1185">Reference proteome</keyword>
<keyword evidence="1" id="KW-0812">Transmembrane</keyword>
<accession>A0A3M9MQ81</accession>
<dbReference type="AlphaFoldDB" id="A0A3M9MQ81"/>
<keyword evidence="1" id="KW-0472">Membrane</keyword>
<protein>
    <submittedName>
        <fullName evidence="2">Uncharacterized protein</fullName>
    </submittedName>
</protein>
<evidence type="ECO:0000313" key="2">
    <source>
        <dbReference type="EMBL" id="RNI27669.1"/>
    </source>
</evidence>
<comment type="caution">
    <text evidence="2">The sequence shown here is derived from an EMBL/GenBank/DDBJ whole genome shotgun (WGS) entry which is preliminary data.</text>
</comment>
<proteinExistence type="predicted"/>
<sequence>MGIVKVWGLLFLNVLTENILQANLLQNILFMLSITYTAIRIYKELKPVKNKSNAKTADHSKPDSLQQ</sequence>
<keyword evidence="1" id="KW-1133">Transmembrane helix</keyword>
<gene>
    <name evidence="2" type="ORF">EFA69_16250</name>
</gene>
<feature type="transmembrane region" description="Helical" evidence="1">
    <location>
        <begin position="20"/>
        <end position="42"/>
    </location>
</feature>
<evidence type="ECO:0000313" key="3">
    <source>
        <dbReference type="Proteomes" id="UP000271010"/>
    </source>
</evidence>